<proteinExistence type="inferred from homology"/>
<evidence type="ECO:0000313" key="10">
    <source>
        <dbReference type="Proteomes" id="UP000829685"/>
    </source>
</evidence>
<feature type="region of interest" description="Disordered" evidence="7">
    <location>
        <begin position="116"/>
        <end position="169"/>
    </location>
</feature>
<feature type="transmembrane region" description="Helical" evidence="8">
    <location>
        <begin position="327"/>
        <end position="345"/>
    </location>
</feature>
<dbReference type="InterPro" id="IPR025929">
    <property type="entry name" value="INSIG_fam"/>
</dbReference>
<dbReference type="PANTHER" id="PTHR15301">
    <property type="entry name" value="INSULIN-INDUCED GENE 1"/>
    <property type="match status" value="1"/>
</dbReference>
<name>A0A9P9WJR2_9PEZI</name>
<accession>A0A9P9WJR2</accession>
<evidence type="ECO:0000256" key="1">
    <source>
        <dbReference type="ARBA" id="ARBA00004477"/>
    </source>
</evidence>
<evidence type="ECO:0000256" key="3">
    <source>
        <dbReference type="ARBA" id="ARBA00022692"/>
    </source>
</evidence>
<feature type="compositionally biased region" description="Basic residues" evidence="7">
    <location>
        <begin position="151"/>
        <end position="160"/>
    </location>
</feature>
<protein>
    <submittedName>
        <fullName evidence="9">Uncharacterized protein</fullName>
    </submittedName>
</protein>
<evidence type="ECO:0000313" key="9">
    <source>
        <dbReference type="EMBL" id="KAI1867008.1"/>
    </source>
</evidence>
<evidence type="ECO:0000256" key="6">
    <source>
        <dbReference type="ARBA" id="ARBA00023136"/>
    </source>
</evidence>
<feature type="compositionally biased region" description="Basic and acidic residues" evidence="7">
    <location>
        <begin position="134"/>
        <end position="150"/>
    </location>
</feature>
<dbReference type="PANTHER" id="PTHR15301:SF3">
    <property type="entry name" value="PROTEIN NSG1-RELATED"/>
    <property type="match status" value="1"/>
</dbReference>
<dbReference type="AlphaFoldDB" id="A0A9P9WJR2"/>
<keyword evidence="10" id="KW-1185">Reference proteome</keyword>
<keyword evidence="4" id="KW-0256">Endoplasmic reticulum</keyword>
<evidence type="ECO:0000256" key="4">
    <source>
        <dbReference type="ARBA" id="ARBA00022824"/>
    </source>
</evidence>
<dbReference type="Pfam" id="PF07281">
    <property type="entry name" value="INSIG"/>
    <property type="match status" value="1"/>
</dbReference>
<keyword evidence="5 8" id="KW-1133">Transmembrane helix</keyword>
<feature type="transmembrane region" description="Helical" evidence="8">
    <location>
        <begin position="175"/>
        <end position="198"/>
    </location>
</feature>
<organism evidence="9 10">
    <name type="scientific">Neoarthrinium moseri</name>
    <dbReference type="NCBI Taxonomy" id="1658444"/>
    <lineage>
        <taxon>Eukaryota</taxon>
        <taxon>Fungi</taxon>
        <taxon>Dikarya</taxon>
        <taxon>Ascomycota</taxon>
        <taxon>Pezizomycotina</taxon>
        <taxon>Sordariomycetes</taxon>
        <taxon>Xylariomycetidae</taxon>
        <taxon>Amphisphaeriales</taxon>
        <taxon>Apiosporaceae</taxon>
        <taxon>Neoarthrinium</taxon>
    </lineage>
</organism>
<keyword evidence="6 8" id="KW-0472">Membrane</keyword>
<feature type="compositionally biased region" description="Basic and acidic residues" evidence="7">
    <location>
        <begin position="63"/>
        <end position="75"/>
    </location>
</feature>
<dbReference type="GO" id="GO:0016126">
    <property type="term" value="P:sterol biosynthetic process"/>
    <property type="evidence" value="ECO:0007669"/>
    <property type="project" value="TreeGrafter"/>
</dbReference>
<feature type="transmembrane region" description="Helical" evidence="8">
    <location>
        <begin position="390"/>
        <end position="408"/>
    </location>
</feature>
<evidence type="ECO:0000256" key="8">
    <source>
        <dbReference type="SAM" id="Phobius"/>
    </source>
</evidence>
<comment type="subcellular location">
    <subcellularLocation>
        <location evidence="1">Endoplasmic reticulum membrane</location>
        <topology evidence="1">Multi-pass membrane protein</topology>
    </subcellularLocation>
</comment>
<dbReference type="EMBL" id="JAFIMR010000019">
    <property type="protein sequence ID" value="KAI1867008.1"/>
    <property type="molecule type" value="Genomic_DNA"/>
</dbReference>
<gene>
    <name evidence="9" type="ORF">JX265_007584</name>
</gene>
<feature type="region of interest" description="Disordered" evidence="7">
    <location>
        <begin position="1"/>
        <end position="88"/>
    </location>
</feature>
<dbReference type="GO" id="GO:0005789">
    <property type="term" value="C:endoplasmic reticulum membrane"/>
    <property type="evidence" value="ECO:0007669"/>
    <property type="project" value="UniProtKB-SubCell"/>
</dbReference>
<feature type="transmembrane region" description="Helical" evidence="8">
    <location>
        <begin position="302"/>
        <end position="321"/>
    </location>
</feature>
<evidence type="ECO:0000256" key="2">
    <source>
        <dbReference type="ARBA" id="ARBA00007475"/>
    </source>
</evidence>
<comment type="caution">
    <text evidence="9">The sequence shown here is derived from an EMBL/GenBank/DDBJ whole genome shotgun (WGS) entry which is preliminary data.</text>
</comment>
<keyword evidence="3 8" id="KW-0812">Transmembrane</keyword>
<reference evidence="9" key="1">
    <citation type="submission" date="2021-03" db="EMBL/GenBank/DDBJ databases">
        <title>Revisited historic fungal species revealed as producer of novel bioactive compounds through whole genome sequencing and comparative genomics.</title>
        <authorList>
            <person name="Vignolle G.A."/>
            <person name="Hochenegger N."/>
            <person name="Mach R.L."/>
            <person name="Mach-Aigner A.R."/>
            <person name="Javad Rahimi M."/>
            <person name="Salim K.A."/>
            <person name="Chan C.M."/>
            <person name="Lim L.B.L."/>
            <person name="Cai F."/>
            <person name="Druzhinina I.S."/>
            <person name="U'Ren J.M."/>
            <person name="Derntl C."/>
        </authorList>
    </citation>
    <scope>NUCLEOTIDE SEQUENCE</scope>
    <source>
        <strain evidence="9">TUCIM 5799</strain>
    </source>
</reference>
<evidence type="ECO:0000256" key="7">
    <source>
        <dbReference type="SAM" id="MobiDB-lite"/>
    </source>
</evidence>
<comment type="similarity">
    <text evidence="2">Belongs to the INSIG family.</text>
</comment>
<dbReference type="Proteomes" id="UP000829685">
    <property type="component" value="Unassembled WGS sequence"/>
</dbReference>
<feature type="transmembrane region" description="Helical" evidence="8">
    <location>
        <begin position="224"/>
        <end position="242"/>
    </location>
</feature>
<evidence type="ECO:0000256" key="5">
    <source>
        <dbReference type="ARBA" id="ARBA00022989"/>
    </source>
</evidence>
<sequence>MSTSQDSPHILRPIPRRPFNINLMGPTPPEDEGEVQEEQSQPEPPPPHPPARTSGGGLNLDSLNRRLLDPREGTPRFDSLPGSPSTSISRAQSYLNLTSSTLFGIYSPTTYGKDRFYADQDEPSTPWGTGAETPAKKLRADEPMYEVQKERGRHMRRRSSLHPPQRPPPLSRPAVVFHVGIRGLLLFGLGMLYGALVARFQDSHRFRGLQIDEAEPPIVPDARYLAFWGVSGVVMGALLPWFDGVWEGVFGQDDETESAVDHSMGSEEAEDSPQGTDWSLAIRGIGAFVGIVFALRKLQWTSTLQVSLALALVNPCLWYLIDRSKPGFLLSAAVGLAGSAILLGLKPDMVPTPAGHGPFDSYAANASATPLGSSPTMILGGLASQETVETGIWMLSILFCCCVCFGNIGRRLAMNQSGTIKGRWAEQKAG</sequence>